<dbReference type="PANTHER" id="PTHR43663:SF1">
    <property type="entry name" value="CHROMATE TRANSPORTER"/>
    <property type="match status" value="1"/>
</dbReference>
<accession>A0A0F7EGD9</accession>
<keyword evidence="4 7" id="KW-0812">Transmembrane</keyword>
<evidence type="ECO:0000256" key="7">
    <source>
        <dbReference type="SAM" id="Phobius"/>
    </source>
</evidence>
<keyword evidence="3" id="KW-1003">Cell membrane</keyword>
<feature type="transmembrane region" description="Helical" evidence="7">
    <location>
        <begin position="113"/>
        <end position="131"/>
    </location>
</feature>
<sequence>MIYLQIFWAFFITNILGYGGGPPSIPLIQNEVVTHYKWMTVEEFGEALALANALPSPISTKLGGYIGYQVAGIPGAMVGLFATVAPTAIAMIGLLGVFHLFRQAPQIKAMTHSIRPIVTVLLGTLAVQFILGSYEQIGLWHTLILGGASYFLMEQRKVHPAFVIILAVGYGGFFIK</sequence>
<evidence type="ECO:0000313" key="8">
    <source>
        <dbReference type="EMBL" id="AKF94092.1"/>
    </source>
</evidence>
<dbReference type="InterPro" id="IPR003370">
    <property type="entry name" value="Chromate_transpt"/>
</dbReference>
<comment type="similarity">
    <text evidence="2">Belongs to the chromate ion transporter (CHR) (TC 2.A.51) family.</text>
</comment>
<evidence type="ECO:0000256" key="4">
    <source>
        <dbReference type="ARBA" id="ARBA00022692"/>
    </source>
</evidence>
<dbReference type="PANTHER" id="PTHR43663">
    <property type="entry name" value="CHROMATE TRANSPORT PROTEIN-RELATED"/>
    <property type="match status" value="1"/>
</dbReference>
<organism evidence="8">
    <name type="scientific">Brevibacillus laterosporus</name>
    <name type="common">Bacillus laterosporus</name>
    <dbReference type="NCBI Taxonomy" id="1465"/>
    <lineage>
        <taxon>Bacteria</taxon>
        <taxon>Bacillati</taxon>
        <taxon>Bacillota</taxon>
        <taxon>Bacilli</taxon>
        <taxon>Bacillales</taxon>
        <taxon>Paenibacillaceae</taxon>
        <taxon>Brevibacillus</taxon>
    </lineage>
</organism>
<dbReference type="GO" id="GO:0005886">
    <property type="term" value="C:plasma membrane"/>
    <property type="evidence" value="ECO:0007669"/>
    <property type="project" value="UniProtKB-SubCell"/>
</dbReference>
<keyword evidence="5 7" id="KW-1133">Transmembrane helix</keyword>
<dbReference type="EMBL" id="CP011074">
    <property type="protein sequence ID" value="AKF94092.1"/>
    <property type="molecule type" value="Genomic_DNA"/>
</dbReference>
<comment type="subcellular location">
    <subcellularLocation>
        <location evidence="1">Cell membrane</location>
        <topology evidence="1">Multi-pass membrane protein</topology>
    </subcellularLocation>
</comment>
<dbReference type="AlphaFoldDB" id="A0A0F7EGD9"/>
<proteinExistence type="inferred from homology"/>
<feature type="transmembrane region" description="Helical" evidence="7">
    <location>
        <begin position="78"/>
        <end position="101"/>
    </location>
</feature>
<keyword evidence="6 7" id="KW-0472">Membrane</keyword>
<dbReference type="InterPro" id="IPR052518">
    <property type="entry name" value="CHR_Transporter"/>
</dbReference>
<feature type="transmembrane region" description="Helical" evidence="7">
    <location>
        <begin position="158"/>
        <end position="175"/>
    </location>
</feature>
<reference evidence="8" key="1">
    <citation type="submission" date="2015-03" db="EMBL/GenBank/DDBJ databases">
        <title>MIGS Cultured Bacterial/Archaeal sample from Brevibacillus laterosporus.</title>
        <authorList>
            <person name="Zeng D."/>
            <person name="Zhu L."/>
            <person name="Dong G."/>
            <person name="Ye W."/>
            <person name="Ren D."/>
            <person name="Wu L."/>
            <person name="Xu J."/>
            <person name="Li G."/>
            <person name="Guo L."/>
        </authorList>
    </citation>
    <scope>NUCLEOTIDE SEQUENCE</scope>
    <source>
        <strain evidence="8">B9</strain>
    </source>
</reference>
<evidence type="ECO:0000256" key="1">
    <source>
        <dbReference type="ARBA" id="ARBA00004651"/>
    </source>
</evidence>
<protein>
    <submittedName>
        <fullName evidence="8">Transporter</fullName>
    </submittedName>
</protein>
<evidence type="ECO:0000256" key="3">
    <source>
        <dbReference type="ARBA" id="ARBA00022475"/>
    </source>
</evidence>
<dbReference type="RefSeq" id="WP_031413114.1">
    <property type="nucleotide sequence ID" value="NZ_CP011074.1"/>
</dbReference>
<evidence type="ECO:0000256" key="6">
    <source>
        <dbReference type="ARBA" id="ARBA00023136"/>
    </source>
</evidence>
<name>A0A0F7EGD9_BRELA</name>
<dbReference type="Pfam" id="PF02417">
    <property type="entry name" value="Chromate_transp"/>
    <property type="match status" value="1"/>
</dbReference>
<dbReference type="GO" id="GO:0015109">
    <property type="term" value="F:chromate transmembrane transporter activity"/>
    <property type="evidence" value="ECO:0007669"/>
    <property type="project" value="InterPro"/>
</dbReference>
<gene>
    <name evidence="8" type="ORF">EX87_10890</name>
</gene>
<evidence type="ECO:0000256" key="2">
    <source>
        <dbReference type="ARBA" id="ARBA00005262"/>
    </source>
</evidence>
<evidence type="ECO:0000256" key="5">
    <source>
        <dbReference type="ARBA" id="ARBA00022989"/>
    </source>
</evidence>